<evidence type="ECO:0000256" key="2">
    <source>
        <dbReference type="SAM" id="SignalP"/>
    </source>
</evidence>
<feature type="signal peptide" evidence="2">
    <location>
        <begin position="1"/>
        <end position="15"/>
    </location>
</feature>
<evidence type="ECO:0000256" key="1">
    <source>
        <dbReference type="SAM" id="MobiDB-lite"/>
    </source>
</evidence>
<accession>E3Q781</accession>
<keyword evidence="2" id="KW-0732">Signal</keyword>
<feature type="compositionally biased region" description="Gly residues" evidence="1">
    <location>
        <begin position="103"/>
        <end position="116"/>
    </location>
</feature>
<dbReference type="EMBL" id="GG697335">
    <property type="protein sequence ID" value="EFQ26719.1"/>
    <property type="molecule type" value="Genomic_DNA"/>
</dbReference>
<dbReference type="VEuPathDB" id="FungiDB:GLRG_02539"/>
<dbReference type="HOGENOM" id="CLU_169108_0_0_1"/>
<evidence type="ECO:0000313" key="3">
    <source>
        <dbReference type="EMBL" id="EFQ26719.1"/>
    </source>
</evidence>
<dbReference type="Proteomes" id="UP000008782">
    <property type="component" value="Unassembled WGS sequence"/>
</dbReference>
<dbReference type="AlphaFoldDB" id="E3Q781"/>
<dbReference type="OrthoDB" id="4847287at2759"/>
<name>E3Q781_COLGM</name>
<sequence length="116" mass="12447">MRVAALAAFLSTALASVPAGLALSRPDARLAVRGEERQNAKFPKEMDLMEELMRRAATYCPGAYGGDKNECYWKLRGAWPGYPDDYASSTPRTGRPPSASRSLGGGVLGRGGNRVE</sequence>
<dbReference type="GeneID" id="24407904"/>
<reference evidence="4" key="1">
    <citation type="journal article" date="2012" name="Nat. Genet.">
        <title>Lifestyle transitions in plant pathogenic Colletotrichum fungi deciphered by genome and transcriptome analyses.</title>
        <authorList>
            <person name="O'Connell R.J."/>
            <person name="Thon M.R."/>
            <person name="Hacquard S."/>
            <person name="Amyotte S.G."/>
            <person name="Kleemann J."/>
            <person name="Torres M.F."/>
            <person name="Damm U."/>
            <person name="Buiate E.A."/>
            <person name="Epstein L."/>
            <person name="Alkan N."/>
            <person name="Altmueller J."/>
            <person name="Alvarado-Balderrama L."/>
            <person name="Bauser C.A."/>
            <person name="Becker C."/>
            <person name="Birren B.W."/>
            <person name="Chen Z."/>
            <person name="Choi J."/>
            <person name="Crouch J.A."/>
            <person name="Duvick J.P."/>
            <person name="Farman M.A."/>
            <person name="Gan P."/>
            <person name="Heiman D."/>
            <person name="Henrissat B."/>
            <person name="Howard R.J."/>
            <person name="Kabbage M."/>
            <person name="Koch C."/>
            <person name="Kracher B."/>
            <person name="Kubo Y."/>
            <person name="Law A.D."/>
            <person name="Lebrun M.-H."/>
            <person name="Lee Y.-H."/>
            <person name="Miyara I."/>
            <person name="Moore N."/>
            <person name="Neumann U."/>
            <person name="Nordstroem K."/>
            <person name="Panaccione D.G."/>
            <person name="Panstruga R."/>
            <person name="Place M."/>
            <person name="Proctor R.H."/>
            <person name="Prusky D."/>
            <person name="Rech G."/>
            <person name="Reinhardt R."/>
            <person name="Rollins J.A."/>
            <person name="Rounsley S."/>
            <person name="Schardl C.L."/>
            <person name="Schwartz D.C."/>
            <person name="Shenoy N."/>
            <person name="Shirasu K."/>
            <person name="Sikhakolli U.R."/>
            <person name="Stueber K."/>
            <person name="Sukno S.A."/>
            <person name="Sweigard J.A."/>
            <person name="Takano Y."/>
            <person name="Takahara H."/>
            <person name="Trail F."/>
            <person name="van der Does H.C."/>
            <person name="Voll L.M."/>
            <person name="Will I."/>
            <person name="Young S."/>
            <person name="Zeng Q."/>
            <person name="Zhang J."/>
            <person name="Zhou S."/>
            <person name="Dickman M.B."/>
            <person name="Schulze-Lefert P."/>
            <person name="Ver Loren van Themaat E."/>
            <person name="Ma L.-J."/>
            <person name="Vaillancourt L.J."/>
        </authorList>
    </citation>
    <scope>NUCLEOTIDE SEQUENCE [LARGE SCALE GENOMIC DNA]</scope>
    <source>
        <strain evidence="4">M1.001 / M2 / FGSC 10212</strain>
    </source>
</reference>
<organism evidence="4">
    <name type="scientific">Colletotrichum graminicola (strain M1.001 / M2 / FGSC 10212)</name>
    <name type="common">Maize anthracnose fungus</name>
    <name type="synonym">Glomerella graminicola</name>
    <dbReference type="NCBI Taxonomy" id="645133"/>
    <lineage>
        <taxon>Eukaryota</taxon>
        <taxon>Fungi</taxon>
        <taxon>Dikarya</taxon>
        <taxon>Ascomycota</taxon>
        <taxon>Pezizomycotina</taxon>
        <taxon>Sordariomycetes</taxon>
        <taxon>Hypocreomycetidae</taxon>
        <taxon>Glomerellales</taxon>
        <taxon>Glomerellaceae</taxon>
        <taxon>Colletotrichum</taxon>
        <taxon>Colletotrichum graminicola species complex</taxon>
    </lineage>
</organism>
<proteinExistence type="predicted"/>
<dbReference type="RefSeq" id="XP_008090739.1">
    <property type="nucleotide sequence ID" value="XM_008092548.1"/>
</dbReference>
<keyword evidence="4" id="KW-1185">Reference proteome</keyword>
<evidence type="ECO:0000313" key="4">
    <source>
        <dbReference type="Proteomes" id="UP000008782"/>
    </source>
</evidence>
<protein>
    <submittedName>
        <fullName evidence="3">Uncharacterized protein</fullName>
    </submittedName>
</protein>
<feature type="region of interest" description="Disordered" evidence="1">
    <location>
        <begin position="84"/>
        <end position="116"/>
    </location>
</feature>
<gene>
    <name evidence="3" type="ORF">GLRG_02539</name>
</gene>
<feature type="chain" id="PRO_5012768106" evidence="2">
    <location>
        <begin position="16"/>
        <end position="116"/>
    </location>
</feature>
<dbReference type="eggNOG" id="ENOG502T4XA">
    <property type="taxonomic scope" value="Eukaryota"/>
</dbReference>